<feature type="region of interest" description="Disordered" evidence="1">
    <location>
        <begin position="1"/>
        <end position="104"/>
    </location>
</feature>
<feature type="compositionally biased region" description="Polar residues" evidence="1">
    <location>
        <begin position="1"/>
        <end position="22"/>
    </location>
</feature>
<dbReference type="Proteomes" id="UP001056012">
    <property type="component" value="Chromosome 1"/>
</dbReference>
<accession>A0A9Q8Z0D2</accession>
<feature type="region of interest" description="Disordered" evidence="1">
    <location>
        <begin position="160"/>
        <end position="274"/>
    </location>
</feature>
<sequence length="359" mass="40347">MAPPQGNGNDFDTIDLTLSSPEPESLPRTKEQIRAPSRQPQPYSEWPHSAPHVKQELHPFFRARQENGHLPRIKPEPGQPSRVQKNSSPLATSSRARGSSQETRQIHPNHLHAIIATTDPHDLQRVLLELCQLSPALSGALVRGLAPYSIAARGMISQHGKYPIRDPIPLDDNERRLAGDTPYNPRRNRLPWQRPGDQTSQARQHTRTFQPTPRAEHEPYSLSTPDSWRPIPGRPSTPSPDRELRRPGPSAQKIARPNANRMPSQNSPKDSFTINRTLDTDTATQKMVRTQKASSSATKTCIKCHELFSNSFEPCVYHPGEKVKQEDGRIVWSCCYEDMLSVGCDFGQNHTAERTCEVT</sequence>
<keyword evidence="3" id="KW-1185">Reference proteome</keyword>
<evidence type="ECO:0000313" key="3">
    <source>
        <dbReference type="Proteomes" id="UP001056012"/>
    </source>
</evidence>
<evidence type="ECO:0000256" key="1">
    <source>
        <dbReference type="SAM" id="MobiDB-lite"/>
    </source>
</evidence>
<gene>
    <name evidence="2" type="ORF">yc1106_00790</name>
</gene>
<feature type="compositionally biased region" description="Polar residues" evidence="1">
    <location>
        <begin position="261"/>
        <end position="274"/>
    </location>
</feature>
<reference evidence="2" key="1">
    <citation type="submission" date="2021-12" db="EMBL/GenBank/DDBJ databases">
        <title>Curvularia clavata genome.</title>
        <authorList>
            <person name="Cao Y."/>
        </authorList>
    </citation>
    <scope>NUCLEOTIDE SEQUENCE</scope>
    <source>
        <strain evidence="2">Yc1106</strain>
    </source>
</reference>
<dbReference type="AlphaFoldDB" id="A0A9Q8Z0D2"/>
<protein>
    <submittedName>
        <fullName evidence="2">Uncharacterized protein</fullName>
    </submittedName>
</protein>
<feature type="compositionally biased region" description="Polar residues" evidence="1">
    <location>
        <begin position="196"/>
        <end position="211"/>
    </location>
</feature>
<dbReference type="VEuPathDB" id="FungiDB:yc1106_00790"/>
<feature type="compositionally biased region" description="Polar residues" evidence="1">
    <location>
        <begin position="81"/>
        <end position="103"/>
    </location>
</feature>
<proteinExistence type="predicted"/>
<dbReference type="OrthoDB" id="3798352at2759"/>
<dbReference type="EMBL" id="CP089274">
    <property type="protein sequence ID" value="USP73516.1"/>
    <property type="molecule type" value="Genomic_DNA"/>
</dbReference>
<organism evidence="2 3">
    <name type="scientific">Curvularia clavata</name>
    <dbReference type="NCBI Taxonomy" id="95742"/>
    <lineage>
        <taxon>Eukaryota</taxon>
        <taxon>Fungi</taxon>
        <taxon>Dikarya</taxon>
        <taxon>Ascomycota</taxon>
        <taxon>Pezizomycotina</taxon>
        <taxon>Dothideomycetes</taxon>
        <taxon>Pleosporomycetidae</taxon>
        <taxon>Pleosporales</taxon>
        <taxon>Pleosporineae</taxon>
        <taxon>Pleosporaceae</taxon>
        <taxon>Curvularia</taxon>
    </lineage>
</organism>
<name>A0A9Q8Z0D2_CURCL</name>
<feature type="compositionally biased region" description="Basic and acidic residues" evidence="1">
    <location>
        <begin position="53"/>
        <end position="75"/>
    </location>
</feature>
<evidence type="ECO:0000313" key="2">
    <source>
        <dbReference type="EMBL" id="USP73516.1"/>
    </source>
</evidence>